<feature type="chain" id="PRO_5038772193" description="Tripartite tricarboxylate transporter substrate binding protein" evidence="3">
    <location>
        <begin position="23"/>
        <end position="356"/>
    </location>
</feature>
<dbReference type="EMBL" id="ADLK01000052">
    <property type="protein sequence ID" value="KMW12169.1"/>
    <property type="molecule type" value="Genomic_DNA"/>
</dbReference>
<dbReference type="Gene3D" id="3.40.190.10">
    <property type="entry name" value="Periplasmic binding protein-like II"/>
    <property type="match status" value="1"/>
</dbReference>
<keyword evidence="3" id="KW-0732">Signal</keyword>
<evidence type="ECO:0000256" key="1">
    <source>
        <dbReference type="ARBA" id="ARBA00006987"/>
    </source>
</evidence>
<dbReference type="PIRSF" id="PIRSF017082">
    <property type="entry name" value="YflP"/>
    <property type="match status" value="1"/>
</dbReference>
<sequence>MLRKRWMILAVAAVMATGTACGMKENMAARATQEQSDKQQDTKEQAVKAQTPEQKETDSYPEKDVTFIIPFSAGGGTDALMRMVGAEVEKVAGHAFIINNMPGNGGAVGTAELVKAAPDGYTIAGTSVYDVLGSVFLGGDSVKYTEADFKYICGVNVDGEIFIANPSTGFESIEEMIEFAQEHPGELTVSTSGVTHNLLLGILEDQLGVKVTNIAYSGGGDSFNALMGNHVDVALIGKRFASQVEGTDFRVLCVMAPEEIASLPGVPAFCNVYPEVKLPVSSRLIIAPKDVPEDVAERLELLIKEATDTEEFRNKMAESGDLYQFTTGEEVEAALTEAGKTLKAAVERNPAVFGLE</sequence>
<evidence type="ECO:0000313" key="5">
    <source>
        <dbReference type="Proteomes" id="UP000037392"/>
    </source>
</evidence>
<dbReference type="OrthoDB" id="8880247at2"/>
<evidence type="ECO:0000313" key="4">
    <source>
        <dbReference type="EMBL" id="KMW12169.1"/>
    </source>
</evidence>
<feature type="signal peptide" evidence="3">
    <location>
        <begin position="1"/>
        <end position="22"/>
    </location>
</feature>
<evidence type="ECO:0008006" key="6">
    <source>
        <dbReference type="Google" id="ProtNLM"/>
    </source>
</evidence>
<dbReference type="InterPro" id="IPR005064">
    <property type="entry name" value="BUG"/>
</dbReference>
<feature type="compositionally biased region" description="Basic and acidic residues" evidence="2">
    <location>
        <begin position="35"/>
        <end position="46"/>
    </location>
</feature>
<organism evidence="4 5">
    <name type="scientific">[Clostridium] citroniae WAL-19142</name>
    <dbReference type="NCBI Taxonomy" id="742734"/>
    <lineage>
        <taxon>Bacteria</taxon>
        <taxon>Bacillati</taxon>
        <taxon>Bacillota</taxon>
        <taxon>Clostridia</taxon>
        <taxon>Lachnospirales</taxon>
        <taxon>Lachnospiraceae</taxon>
        <taxon>Enterocloster</taxon>
    </lineage>
</organism>
<reference evidence="4 5" key="1">
    <citation type="submission" date="2011-04" db="EMBL/GenBank/DDBJ databases">
        <title>The Genome Sequence of Clostridium citroniae WAL-19142.</title>
        <authorList>
            <consortium name="The Broad Institute Genome Sequencing Platform"/>
            <person name="Earl A."/>
            <person name="Ward D."/>
            <person name="Feldgarden M."/>
            <person name="Gevers D."/>
            <person name="Warren Y.A."/>
            <person name="Tyrrell K.L."/>
            <person name="Citron D.M."/>
            <person name="Goldstein E.J."/>
            <person name="Daigneault M."/>
            <person name="Allen-Vercoe E."/>
            <person name="Young S.K."/>
            <person name="Zeng Q."/>
            <person name="Gargeya S."/>
            <person name="Fitzgerald M."/>
            <person name="Haas B."/>
            <person name="Abouelleil A."/>
            <person name="Alvarado L."/>
            <person name="Arachchi H.M."/>
            <person name="Berlin A."/>
            <person name="Brown A."/>
            <person name="Chapman S.B."/>
            <person name="Chen Z."/>
            <person name="Dunbar C."/>
            <person name="Freedman E."/>
            <person name="Gearin G."/>
            <person name="Gellesch M."/>
            <person name="Goldberg J."/>
            <person name="Griggs A."/>
            <person name="Gujja S."/>
            <person name="Heilman E.R."/>
            <person name="Heiman D."/>
            <person name="Howarth C."/>
            <person name="Larson L."/>
            <person name="Lui A."/>
            <person name="MacDonald P.J."/>
            <person name="Mehta T."/>
            <person name="Montmayeur A."/>
            <person name="Murphy C."/>
            <person name="Neiman D."/>
            <person name="Pearson M."/>
            <person name="Priest M."/>
            <person name="Roberts A."/>
            <person name="Saif S."/>
            <person name="Shea T."/>
            <person name="Shenoy N."/>
            <person name="Sisk P."/>
            <person name="Stolte C."/>
            <person name="Sykes S."/>
            <person name="White J."/>
            <person name="Yandava C."/>
            <person name="Wortman J."/>
            <person name="Nusbaum C."/>
            <person name="Birren B."/>
        </authorList>
    </citation>
    <scope>NUCLEOTIDE SEQUENCE [LARGE SCALE GENOMIC DNA]</scope>
    <source>
        <strain evidence="4 5">WAL-19142</strain>
    </source>
</reference>
<evidence type="ECO:0000256" key="3">
    <source>
        <dbReference type="SAM" id="SignalP"/>
    </source>
</evidence>
<dbReference type="InterPro" id="IPR042100">
    <property type="entry name" value="Bug_dom1"/>
</dbReference>
<dbReference type="CDD" id="cd07012">
    <property type="entry name" value="PBP2_Bug_TTT"/>
    <property type="match status" value="1"/>
</dbReference>
<evidence type="ECO:0000256" key="2">
    <source>
        <dbReference type="SAM" id="MobiDB-lite"/>
    </source>
</evidence>
<dbReference type="Gene3D" id="3.40.190.150">
    <property type="entry name" value="Bordetella uptake gene, domain 1"/>
    <property type="match status" value="1"/>
</dbReference>
<dbReference type="RefSeq" id="WP_048931161.1">
    <property type="nucleotide sequence ID" value="NZ_KQ235886.1"/>
</dbReference>
<name>A0A0J9BIP9_9FIRM</name>
<dbReference type="Pfam" id="PF03401">
    <property type="entry name" value="TctC"/>
    <property type="match status" value="1"/>
</dbReference>
<dbReference type="AlphaFoldDB" id="A0A0J9BIP9"/>
<dbReference type="PANTHER" id="PTHR42928">
    <property type="entry name" value="TRICARBOXYLATE-BINDING PROTEIN"/>
    <property type="match status" value="1"/>
</dbReference>
<dbReference type="Proteomes" id="UP000037392">
    <property type="component" value="Unassembled WGS sequence"/>
</dbReference>
<dbReference type="PANTHER" id="PTHR42928:SF5">
    <property type="entry name" value="BLR1237 PROTEIN"/>
    <property type="match status" value="1"/>
</dbReference>
<feature type="region of interest" description="Disordered" evidence="2">
    <location>
        <begin position="29"/>
        <end position="59"/>
    </location>
</feature>
<dbReference type="GeneID" id="93166513"/>
<dbReference type="PROSITE" id="PS51257">
    <property type="entry name" value="PROKAR_LIPOPROTEIN"/>
    <property type="match status" value="1"/>
</dbReference>
<dbReference type="PATRIC" id="fig|742734.4.peg.5696"/>
<gene>
    <name evidence="4" type="ORF">HMPREF9470_05325</name>
</gene>
<proteinExistence type="inferred from homology"/>
<protein>
    <recommendedName>
        <fullName evidence="6">Tripartite tricarboxylate transporter substrate binding protein</fullName>
    </recommendedName>
</protein>
<comment type="similarity">
    <text evidence="1">Belongs to the UPF0065 (bug) family.</text>
</comment>
<comment type="caution">
    <text evidence="4">The sequence shown here is derived from an EMBL/GenBank/DDBJ whole genome shotgun (WGS) entry which is preliminary data.</text>
</comment>
<accession>A0A0J9BIP9</accession>